<gene>
    <name evidence="1" type="ORF">EHQ43_08745</name>
</gene>
<dbReference type="AlphaFoldDB" id="A0A7I0INY2"/>
<evidence type="ECO:0000313" key="1">
    <source>
        <dbReference type="EMBL" id="TGL06489.1"/>
    </source>
</evidence>
<reference evidence="1 2" key="1">
    <citation type="journal article" date="2019" name="PLoS Negl. Trop. Dis.">
        <title>Revisiting the worldwide diversity of Leptospira species in the environment.</title>
        <authorList>
            <person name="Vincent A.T."/>
            <person name="Schiettekatte O."/>
            <person name="Bourhy P."/>
            <person name="Veyrier F.J."/>
            <person name="Picardeau M."/>
        </authorList>
    </citation>
    <scope>NUCLEOTIDE SEQUENCE [LARGE SCALE GENOMIC DNA]</scope>
    <source>
        <strain evidence="1 2">201800273</strain>
    </source>
</reference>
<evidence type="ECO:0000313" key="2">
    <source>
        <dbReference type="Proteomes" id="UP000297641"/>
    </source>
</evidence>
<protein>
    <submittedName>
        <fullName evidence="1">Uncharacterized protein</fullName>
    </submittedName>
</protein>
<organism evidence="1 2">
    <name type="scientific">Leptospira bouyouniensis</name>
    <dbReference type="NCBI Taxonomy" id="2484911"/>
    <lineage>
        <taxon>Bacteria</taxon>
        <taxon>Pseudomonadati</taxon>
        <taxon>Spirochaetota</taxon>
        <taxon>Spirochaetia</taxon>
        <taxon>Leptospirales</taxon>
        <taxon>Leptospiraceae</taxon>
        <taxon>Leptospira</taxon>
    </lineage>
</organism>
<comment type="caution">
    <text evidence="1">The sequence shown here is derived from an EMBL/GenBank/DDBJ whole genome shotgun (WGS) entry which is preliminary data.</text>
</comment>
<dbReference type="Proteomes" id="UP000297641">
    <property type="component" value="Unassembled WGS sequence"/>
</dbReference>
<name>A0A7I0INY2_9LEPT</name>
<dbReference type="RefSeq" id="WP_135770842.1">
    <property type="nucleotide sequence ID" value="NZ_RQFT01000008.1"/>
</dbReference>
<proteinExistence type="predicted"/>
<accession>A0A7I0INY2</accession>
<sequence length="81" mass="9390">MSPTEIKESLTDDELRRIYHKFGESEISRNQMIASIMFMMKMGETEAAEFVDWNLAELGQMEVDLEIRNKINSENSNTSNL</sequence>
<dbReference type="EMBL" id="RQFT01000008">
    <property type="protein sequence ID" value="TGL06489.1"/>
    <property type="molecule type" value="Genomic_DNA"/>
</dbReference>